<keyword evidence="4 6" id="KW-0697">Rotamase</keyword>
<accession>C1BRI0</accession>
<protein>
    <recommendedName>
        <fullName evidence="2 6">peptidylprolyl isomerase</fullName>
        <ecNumber evidence="2 6">5.2.1.8</ecNumber>
    </recommendedName>
</protein>
<dbReference type="Pfam" id="PF00254">
    <property type="entry name" value="FKBP_C"/>
    <property type="match status" value="1"/>
</dbReference>
<dbReference type="GO" id="GO:0005783">
    <property type="term" value="C:endoplasmic reticulum"/>
    <property type="evidence" value="ECO:0007669"/>
    <property type="project" value="TreeGrafter"/>
</dbReference>
<evidence type="ECO:0000256" key="5">
    <source>
        <dbReference type="ARBA" id="ARBA00023235"/>
    </source>
</evidence>
<dbReference type="PANTHER" id="PTHR46046:SF5">
    <property type="entry name" value="PEPTIDYLPROLYL ISOMERASE"/>
    <property type="match status" value="1"/>
</dbReference>
<dbReference type="Gene3D" id="3.10.50.40">
    <property type="match status" value="1"/>
</dbReference>
<dbReference type="InterPro" id="IPR051989">
    <property type="entry name" value="FKBP-like_isomerase"/>
</dbReference>
<sequence length="151" mass="16606">MNKLGILILFTQAALCLGVLKVELDENLGSEAKVLTVSTLKRPKVCTQQAEPGDFLKVHYSGHFKDKDGDVFDSSKSRGSTYDFVLGKGQVIQGYELAVPGMCLGETRAFHVPSHLAYGEHGYPPTIPPNADLYFVVDLVYLDRSNNPNFN</sequence>
<dbReference type="PANTHER" id="PTHR46046">
    <property type="entry name" value="PEPTIDYLPROLYL ISOMERASE"/>
    <property type="match status" value="1"/>
</dbReference>
<dbReference type="PROSITE" id="PS50059">
    <property type="entry name" value="FKBP_PPIASE"/>
    <property type="match status" value="1"/>
</dbReference>
<evidence type="ECO:0000256" key="1">
    <source>
        <dbReference type="ARBA" id="ARBA00000971"/>
    </source>
</evidence>
<dbReference type="AlphaFoldDB" id="C1BRI0"/>
<evidence type="ECO:0000256" key="3">
    <source>
        <dbReference type="ARBA" id="ARBA00022737"/>
    </source>
</evidence>
<dbReference type="EMBL" id="BT077209">
    <property type="protein sequence ID" value="ACO11633.1"/>
    <property type="molecule type" value="mRNA"/>
</dbReference>
<proteinExistence type="evidence at transcript level"/>
<dbReference type="GO" id="GO:0003755">
    <property type="term" value="F:peptidyl-prolyl cis-trans isomerase activity"/>
    <property type="evidence" value="ECO:0007669"/>
    <property type="project" value="UniProtKB-KW"/>
</dbReference>
<reference evidence="9" key="1">
    <citation type="submission" date="2009-03" db="EMBL/GenBank/DDBJ databases">
        <title>Caligus rogercresseyi ESTs and full-length cDNAs.</title>
        <authorList>
            <person name="Yasuike M."/>
            <person name="von Schalburg K."/>
            <person name="Cooper G."/>
            <person name="Leong J."/>
            <person name="Jones S.R.M."/>
            <person name="Koop B.F."/>
        </authorList>
    </citation>
    <scope>NUCLEOTIDE SEQUENCE</scope>
    <source>
        <tissue evidence="9">Whole tissue</tissue>
    </source>
</reference>
<comment type="catalytic activity">
    <reaction evidence="1 6">
        <text>[protein]-peptidylproline (omega=180) = [protein]-peptidylproline (omega=0)</text>
        <dbReference type="Rhea" id="RHEA:16237"/>
        <dbReference type="Rhea" id="RHEA-COMP:10747"/>
        <dbReference type="Rhea" id="RHEA-COMP:10748"/>
        <dbReference type="ChEBI" id="CHEBI:83833"/>
        <dbReference type="ChEBI" id="CHEBI:83834"/>
        <dbReference type="EC" id="5.2.1.8"/>
    </reaction>
</comment>
<evidence type="ECO:0000256" key="6">
    <source>
        <dbReference type="PROSITE-ProRule" id="PRU00277"/>
    </source>
</evidence>
<evidence type="ECO:0000256" key="4">
    <source>
        <dbReference type="ARBA" id="ARBA00023110"/>
    </source>
</evidence>
<evidence type="ECO:0000259" key="8">
    <source>
        <dbReference type="PROSITE" id="PS50059"/>
    </source>
</evidence>
<dbReference type="InterPro" id="IPR001179">
    <property type="entry name" value="PPIase_FKBP_dom"/>
</dbReference>
<keyword evidence="5 6" id="KW-0413">Isomerase</keyword>
<dbReference type="SUPFAM" id="SSF54534">
    <property type="entry name" value="FKBP-like"/>
    <property type="match status" value="1"/>
</dbReference>
<dbReference type="EC" id="5.2.1.8" evidence="2 6"/>
<evidence type="ECO:0000313" key="9">
    <source>
        <dbReference type="EMBL" id="ACO11633.1"/>
    </source>
</evidence>
<keyword evidence="7" id="KW-0732">Signal</keyword>
<feature type="signal peptide" evidence="7">
    <location>
        <begin position="1"/>
        <end position="18"/>
    </location>
</feature>
<feature type="domain" description="PPIase FKBP-type" evidence="8">
    <location>
        <begin position="53"/>
        <end position="143"/>
    </location>
</feature>
<keyword evidence="3" id="KW-0677">Repeat</keyword>
<gene>
    <name evidence="9" type="primary">FKBP2</name>
</gene>
<evidence type="ECO:0000256" key="2">
    <source>
        <dbReference type="ARBA" id="ARBA00013194"/>
    </source>
</evidence>
<evidence type="ECO:0000256" key="7">
    <source>
        <dbReference type="SAM" id="SignalP"/>
    </source>
</evidence>
<dbReference type="FunFam" id="3.10.50.40:FF:000006">
    <property type="entry name" value="Peptidyl-prolyl cis-trans isomerase"/>
    <property type="match status" value="1"/>
</dbReference>
<organism evidence="9">
    <name type="scientific">Caligus rogercresseyi</name>
    <name type="common">Sea louse</name>
    <dbReference type="NCBI Taxonomy" id="217165"/>
    <lineage>
        <taxon>Eukaryota</taxon>
        <taxon>Metazoa</taxon>
        <taxon>Ecdysozoa</taxon>
        <taxon>Arthropoda</taxon>
        <taxon>Crustacea</taxon>
        <taxon>Multicrustacea</taxon>
        <taxon>Hexanauplia</taxon>
        <taxon>Copepoda</taxon>
        <taxon>Siphonostomatoida</taxon>
        <taxon>Caligidae</taxon>
        <taxon>Caligus</taxon>
    </lineage>
</organism>
<dbReference type="InterPro" id="IPR046357">
    <property type="entry name" value="PPIase_dom_sf"/>
</dbReference>
<feature type="chain" id="PRO_5002907405" description="peptidylprolyl isomerase" evidence="7">
    <location>
        <begin position="19"/>
        <end position="151"/>
    </location>
</feature>
<name>C1BRI0_CALRO</name>